<dbReference type="GO" id="GO:0033768">
    <property type="term" value="C:SUMO-targeted ubiquitin ligase complex"/>
    <property type="evidence" value="ECO:0007669"/>
    <property type="project" value="TreeGrafter"/>
</dbReference>
<feature type="compositionally biased region" description="Basic and acidic residues" evidence="5">
    <location>
        <begin position="201"/>
        <end position="213"/>
    </location>
</feature>
<dbReference type="PANTHER" id="PTHR47094">
    <property type="entry name" value="ELFLESS, ISOFORM B"/>
    <property type="match status" value="1"/>
</dbReference>
<dbReference type="EMBL" id="LGSR01000020">
    <property type="protein sequence ID" value="KOS19777.1"/>
    <property type="molecule type" value="Genomic_DNA"/>
</dbReference>
<gene>
    <name evidence="7" type="ORF">ESCO_001293</name>
</gene>
<name>A0A0M8MZ41_ESCWE</name>
<keyword evidence="1" id="KW-0479">Metal-binding</keyword>
<dbReference type="STRING" id="150374.A0A0M8MZ41"/>
<dbReference type="AlphaFoldDB" id="A0A0M8MZ41"/>
<protein>
    <submittedName>
        <fullName evidence="7">E3 ubiquitin-protein ligase</fullName>
    </submittedName>
</protein>
<evidence type="ECO:0000313" key="7">
    <source>
        <dbReference type="EMBL" id="KOS19777.1"/>
    </source>
</evidence>
<dbReference type="Gene3D" id="3.30.40.10">
    <property type="entry name" value="Zinc/RING finger domain, C3HC4 (zinc finger)"/>
    <property type="match status" value="1"/>
</dbReference>
<dbReference type="InterPro" id="IPR001841">
    <property type="entry name" value="Znf_RING"/>
</dbReference>
<evidence type="ECO:0000256" key="1">
    <source>
        <dbReference type="ARBA" id="ARBA00022723"/>
    </source>
</evidence>
<keyword evidence="8" id="KW-1185">Reference proteome</keyword>
<evidence type="ECO:0000259" key="6">
    <source>
        <dbReference type="PROSITE" id="PS50089"/>
    </source>
</evidence>
<evidence type="ECO:0000256" key="2">
    <source>
        <dbReference type="ARBA" id="ARBA00022771"/>
    </source>
</evidence>
<comment type="caution">
    <text evidence="7">The sequence shown here is derived from an EMBL/GenBank/DDBJ whole genome shotgun (WGS) entry which is preliminary data.</text>
</comment>
<dbReference type="Pfam" id="PF13920">
    <property type="entry name" value="zf-C3HC4_3"/>
    <property type="match status" value="1"/>
</dbReference>
<dbReference type="SMART" id="SM00184">
    <property type="entry name" value="RING"/>
    <property type="match status" value="1"/>
</dbReference>
<evidence type="ECO:0000313" key="8">
    <source>
        <dbReference type="Proteomes" id="UP000053831"/>
    </source>
</evidence>
<dbReference type="InterPro" id="IPR049627">
    <property type="entry name" value="SLX8"/>
</dbReference>
<dbReference type="GO" id="GO:0032183">
    <property type="term" value="F:SUMO binding"/>
    <property type="evidence" value="ECO:0007669"/>
    <property type="project" value="TreeGrafter"/>
</dbReference>
<dbReference type="GO" id="GO:0140082">
    <property type="term" value="F:SUMO-ubiquitin ligase activity"/>
    <property type="evidence" value="ECO:0007669"/>
    <property type="project" value="TreeGrafter"/>
</dbReference>
<accession>A0A0M8MZ41</accession>
<keyword evidence="2 4" id="KW-0863">Zinc-finger</keyword>
<dbReference type="PROSITE" id="PS00518">
    <property type="entry name" value="ZF_RING_1"/>
    <property type="match status" value="1"/>
</dbReference>
<dbReference type="OrthoDB" id="6270329at2759"/>
<dbReference type="PANTHER" id="PTHR47094:SF1">
    <property type="entry name" value="RING-TYPE E3 UBIQUITIN TRANSFERASE"/>
    <property type="match status" value="1"/>
</dbReference>
<feature type="compositionally biased region" description="Low complexity" evidence="5">
    <location>
        <begin position="25"/>
        <end position="44"/>
    </location>
</feature>
<dbReference type="GO" id="GO:0006511">
    <property type="term" value="P:ubiquitin-dependent protein catabolic process"/>
    <property type="evidence" value="ECO:0007669"/>
    <property type="project" value="TreeGrafter"/>
</dbReference>
<sequence>MDESSCTTPGTAAKTVLLNTLTATSTSTSTSISTATATSTAIAASPPPLPTTTTSARPPPRNIAPASTTPRQRSAQYLSRPEPRANDWAFDSPSDNLLPLAAAAAAADSSPDQIDLLSDDHFLASLAETDFSSPSTYPSFTNPTFQRPAIDSISPLGQRYPPATHPRGLQPSTSSRATVTAATPAPALSPAPPFSLHPRFLGHDTSPDRERFSGRQFTRPSLSFDLTDLFPQSPQDNLPQPATAALPNHNPFIPRDTNADTDTNADADADADADDLAADSLPPAHSSLEAMPPRGHTRGPPTTPSRDSRSSHKRRRLSAHSGQPPARRPSLTAADEPSLFVDDDGGGGSGGDGDDLFGESPAPERAGLATAEEEYTTIDLTEATEVPEELKKPVVDQRIKLSKFQCVICMDDAKNLTLTHCGHMYCAKCLHSSLHAEPTRGKCPMCRAKIDMKARDSYSSKTKGFWPLELKLMTATRKGKRKADGAA</sequence>
<feature type="region of interest" description="Disordered" evidence="5">
    <location>
        <begin position="225"/>
        <end position="362"/>
    </location>
</feature>
<dbReference type="InterPro" id="IPR017907">
    <property type="entry name" value="Znf_RING_CS"/>
</dbReference>
<dbReference type="Proteomes" id="UP000053831">
    <property type="component" value="Unassembled WGS sequence"/>
</dbReference>
<feature type="compositionally biased region" description="Polar residues" evidence="5">
    <location>
        <begin position="65"/>
        <end position="77"/>
    </location>
</feature>
<evidence type="ECO:0000256" key="3">
    <source>
        <dbReference type="ARBA" id="ARBA00022833"/>
    </source>
</evidence>
<dbReference type="InterPro" id="IPR013083">
    <property type="entry name" value="Znf_RING/FYVE/PHD"/>
</dbReference>
<evidence type="ECO:0000256" key="4">
    <source>
        <dbReference type="PROSITE-ProRule" id="PRU00175"/>
    </source>
</evidence>
<feature type="compositionally biased region" description="Low complexity" evidence="5">
    <location>
        <begin position="171"/>
        <end position="186"/>
    </location>
</feature>
<feature type="region of interest" description="Disordered" evidence="5">
    <location>
        <begin position="25"/>
        <end position="91"/>
    </location>
</feature>
<organism evidence="7 8">
    <name type="scientific">Escovopsis weberi</name>
    <dbReference type="NCBI Taxonomy" id="150374"/>
    <lineage>
        <taxon>Eukaryota</taxon>
        <taxon>Fungi</taxon>
        <taxon>Dikarya</taxon>
        <taxon>Ascomycota</taxon>
        <taxon>Pezizomycotina</taxon>
        <taxon>Sordariomycetes</taxon>
        <taxon>Hypocreomycetidae</taxon>
        <taxon>Hypocreales</taxon>
        <taxon>Hypocreaceae</taxon>
        <taxon>Escovopsis</taxon>
    </lineage>
</organism>
<proteinExistence type="predicted"/>
<feature type="compositionally biased region" description="Acidic residues" evidence="5">
    <location>
        <begin position="263"/>
        <end position="277"/>
    </location>
</feature>
<evidence type="ECO:0000256" key="5">
    <source>
        <dbReference type="SAM" id="MobiDB-lite"/>
    </source>
</evidence>
<feature type="region of interest" description="Disordered" evidence="5">
    <location>
        <begin position="154"/>
        <end position="213"/>
    </location>
</feature>
<feature type="compositionally biased region" description="Polar residues" evidence="5">
    <location>
        <begin position="230"/>
        <end position="240"/>
    </location>
</feature>
<feature type="domain" description="RING-type" evidence="6">
    <location>
        <begin position="406"/>
        <end position="447"/>
    </location>
</feature>
<reference evidence="7 8" key="1">
    <citation type="submission" date="2015-07" db="EMBL/GenBank/DDBJ databases">
        <title>The genome of the fungus Escovopsis weberi, a specialized disease agent of ant agriculture.</title>
        <authorList>
            <person name="de Man T.J."/>
            <person name="Stajich J.E."/>
            <person name="Kubicek C.P."/>
            <person name="Chenthamara K."/>
            <person name="Atanasova L."/>
            <person name="Druzhinina I.S."/>
            <person name="Birnbaum S."/>
            <person name="Barribeau S.M."/>
            <person name="Teiling C."/>
            <person name="Suen G."/>
            <person name="Currie C."/>
            <person name="Gerardo N.M."/>
        </authorList>
    </citation>
    <scope>NUCLEOTIDE SEQUENCE [LARGE SCALE GENOMIC DNA]</scope>
</reference>
<dbReference type="PROSITE" id="PS50089">
    <property type="entry name" value="ZF_RING_2"/>
    <property type="match status" value="1"/>
</dbReference>
<dbReference type="GO" id="GO:0008270">
    <property type="term" value="F:zinc ion binding"/>
    <property type="evidence" value="ECO:0007669"/>
    <property type="project" value="UniProtKB-KW"/>
</dbReference>
<keyword evidence="3" id="KW-0862">Zinc</keyword>
<dbReference type="GO" id="GO:0061630">
    <property type="term" value="F:ubiquitin protein ligase activity"/>
    <property type="evidence" value="ECO:0007669"/>
    <property type="project" value="InterPro"/>
</dbReference>
<dbReference type="SUPFAM" id="SSF57850">
    <property type="entry name" value="RING/U-box"/>
    <property type="match status" value="1"/>
</dbReference>